<dbReference type="AlphaFoldDB" id="A0A804U7G6"/>
<dbReference type="InParanoid" id="A0A804U7G6"/>
<feature type="region of interest" description="Disordered" evidence="1">
    <location>
        <begin position="96"/>
        <end position="119"/>
    </location>
</feature>
<protein>
    <submittedName>
        <fullName evidence="2">Uncharacterized protein</fullName>
    </submittedName>
</protein>
<reference evidence="2" key="2">
    <citation type="submission" date="2019-07" db="EMBL/GenBank/DDBJ databases">
        <authorList>
            <person name="Seetharam A."/>
            <person name="Woodhouse M."/>
            <person name="Cannon E."/>
        </authorList>
    </citation>
    <scope>NUCLEOTIDE SEQUENCE [LARGE SCALE GENOMIC DNA]</scope>
    <source>
        <strain evidence="2">cv. B73</strain>
    </source>
</reference>
<sequence>MPWEREVDELLAGGRRRGSRLEFSGRHGSESRAAREKKRVPCCRGVERHGRRSCRGALACCWPWSRGHAQEKDRERARLEVLLACRERTAALHPCRASDSRGERPTVEVAAPPPPPPRTLELARGRGGDAMDREAPCALAAVRGRKKGCWRLKFFEGWECKNASTC</sequence>
<reference evidence="2" key="3">
    <citation type="submission" date="2021-05" db="UniProtKB">
        <authorList>
            <consortium name="EnsemblPlants"/>
        </authorList>
    </citation>
    <scope>IDENTIFICATION</scope>
    <source>
        <strain evidence="2">cv. B73</strain>
    </source>
</reference>
<accession>A0A804U7G6</accession>
<feature type="compositionally biased region" description="Basic and acidic residues" evidence="1">
    <location>
        <begin position="96"/>
        <end position="106"/>
    </location>
</feature>
<dbReference type="Proteomes" id="UP000007305">
    <property type="component" value="Chromosome 5"/>
</dbReference>
<reference evidence="3" key="1">
    <citation type="journal article" date="2009" name="Science">
        <title>The B73 maize genome: complexity, diversity, and dynamics.</title>
        <authorList>
            <person name="Schnable P.S."/>
            <person name="Ware D."/>
            <person name="Fulton R.S."/>
            <person name="Stein J.C."/>
            <person name="Wei F."/>
            <person name="Pasternak S."/>
            <person name="Liang C."/>
            <person name="Zhang J."/>
            <person name="Fulton L."/>
            <person name="Graves T.A."/>
            <person name="Minx P."/>
            <person name="Reily A.D."/>
            <person name="Courtney L."/>
            <person name="Kruchowski S.S."/>
            <person name="Tomlinson C."/>
            <person name="Strong C."/>
            <person name="Delehaunty K."/>
            <person name="Fronick C."/>
            <person name="Courtney B."/>
            <person name="Rock S.M."/>
            <person name="Belter E."/>
            <person name="Du F."/>
            <person name="Kim K."/>
            <person name="Abbott R.M."/>
            <person name="Cotton M."/>
            <person name="Levy A."/>
            <person name="Marchetto P."/>
            <person name="Ochoa K."/>
            <person name="Jackson S.M."/>
            <person name="Gillam B."/>
            <person name="Chen W."/>
            <person name="Yan L."/>
            <person name="Higginbotham J."/>
            <person name="Cardenas M."/>
            <person name="Waligorski J."/>
            <person name="Applebaum E."/>
            <person name="Phelps L."/>
            <person name="Falcone J."/>
            <person name="Kanchi K."/>
            <person name="Thane T."/>
            <person name="Scimone A."/>
            <person name="Thane N."/>
            <person name="Henke J."/>
            <person name="Wang T."/>
            <person name="Ruppert J."/>
            <person name="Shah N."/>
            <person name="Rotter K."/>
            <person name="Hodges J."/>
            <person name="Ingenthron E."/>
            <person name="Cordes M."/>
            <person name="Kohlberg S."/>
            <person name="Sgro J."/>
            <person name="Delgado B."/>
            <person name="Mead K."/>
            <person name="Chinwalla A."/>
            <person name="Leonard S."/>
            <person name="Crouse K."/>
            <person name="Collura K."/>
            <person name="Kudrna D."/>
            <person name="Currie J."/>
            <person name="He R."/>
            <person name="Angelova A."/>
            <person name="Rajasekar S."/>
            <person name="Mueller T."/>
            <person name="Lomeli R."/>
            <person name="Scara G."/>
            <person name="Ko A."/>
            <person name="Delaney K."/>
            <person name="Wissotski M."/>
            <person name="Lopez G."/>
            <person name="Campos D."/>
            <person name="Braidotti M."/>
            <person name="Ashley E."/>
            <person name="Golser W."/>
            <person name="Kim H."/>
            <person name="Lee S."/>
            <person name="Lin J."/>
            <person name="Dujmic Z."/>
            <person name="Kim W."/>
            <person name="Talag J."/>
            <person name="Zuccolo A."/>
            <person name="Fan C."/>
            <person name="Sebastian A."/>
            <person name="Kramer M."/>
            <person name="Spiegel L."/>
            <person name="Nascimento L."/>
            <person name="Zutavern T."/>
            <person name="Miller B."/>
            <person name="Ambroise C."/>
            <person name="Muller S."/>
            <person name="Spooner W."/>
            <person name="Narechania A."/>
            <person name="Ren L."/>
            <person name="Wei S."/>
            <person name="Kumari S."/>
            <person name="Faga B."/>
            <person name="Levy M.J."/>
            <person name="McMahan L."/>
            <person name="Van Buren P."/>
            <person name="Vaughn M.W."/>
            <person name="Ying K."/>
            <person name="Yeh C.-T."/>
            <person name="Emrich S.J."/>
            <person name="Jia Y."/>
            <person name="Kalyanaraman A."/>
            <person name="Hsia A.-P."/>
            <person name="Barbazuk W.B."/>
            <person name="Baucom R.S."/>
            <person name="Brutnell T.P."/>
            <person name="Carpita N.C."/>
            <person name="Chaparro C."/>
            <person name="Chia J.-M."/>
            <person name="Deragon J.-M."/>
            <person name="Estill J.C."/>
            <person name="Fu Y."/>
            <person name="Jeddeloh J.A."/>
            <person name="Han Y."/>
            <person name="Lee H."/>
            <person name="Li P."/>
            <person name="Lisch D.R."/>
            <person name="Liu S."/>
            <person name="Liu Z."/>
            <person name="Nagel D.H."/>
            <person name="McCann M.C."/>
            <person name="SanMiguel P."/>
            <person name="Myers A.M."/>
            <person name="Nettleton D."/>
            <person name="Nguyen J."/>
            <person name="Penning B.W."/>
            <person name="Ponnala L."/>
            <person name="Schneider K.L."/>
            <person name="Schwartz D.C."/>
            <person name="Sharma A."/>
            <person name="Soderlund C."/>
            <person name="Springer N.M."/>
            <person name="Sun Q."/>
            <person name="Wang H."/>
            <person name="Waterman M."/>
            <person name="Westerman R."/>
            <person name="Wolfgruber T.K."/>
            <person name="Yang L."/>
            <person name="Yu Y."/>
            <person name="Zhang L."/>
            <person name="Zhou S."/>
            <person name="Zhu Q."/>
            <person name="Bennetzen J.L."/>
            <person name="Dawe R.K."/>
            <person name="Jiang J."/>
            <person name="Jiang N."/>
            <person name="Presting G.G."/>
            <person name="Wessler S.R."/>
            <person name="Aluru S."/>
            <person name="Martienssen R.A."/>
            <person name="Clifton S.W."/>
            <person name="McCombie W.R."/>
            <person name="Wing R.A."/>
            <person name="Wilson R.K."/>
        </authorList>
    </citation>
    <scope>NUCLEOTIDE SEQUENCE [LARGE SCALE GENOMIC DNA]</scope>
    <source>
        <strain evidence="3">cv. B73</strain>
    </source>
</reference>
<evidence type="ECO:0000313" key="3">
    <source>
        <dbReference type="Proteomes" id="UP000007305"/>
    </source>
</evidence>
<evidence type="ECO:0000313" key="2">
    <source>
        <dbReference type="EnsemblPlants" id="Zm00001eb231750_P001"/>
    </source>
</evidence>
<organism evidence="2 3">
    <name type="scientific">Zea mays</name>
    <name type="common">Maize</name>
    <dbReference type="NCBI Taxonomy" id="4577"/>
    <lineage>
        <taxon>Eukaryota</taxon>
        <taxon>Viridiplantae</taxon>
        <taxon>Streptophyta</taxon>
        <taxon>Embryophyta</taxon>
        <taxon>Tracheophyta</taxon>
        <taxon>Spermatophyta</taxon>
        <taxon>Magnoliopsida</taxon>
        <taxon>Liliopsida</taxon>
        <taxon>Poales</taxon>
        <taxon>Poaceae</taxon>
        <taxon>PACMAD clade</taxon>
        <taxon>Panicoideae</taxon>
        <taxon>Andropogonodae</taxon>
        <taxon>Andropogoneae</taxon>
        <taxon>Tripsacinae</taxon>
        <taxon>Zea</taxon>
    </lineage>
</organism>
<proteinExistence type="predicted"/>
<keyword evidence="3" id="KW-1185">Reference proteome</keyword>
<evidence type="ECO:0000256" key="1">
    <source>
        <dbReference type="SAM" id="MobiDB-lite"/>
    </source>
</evidence>
<dbReference type="Gramene" id="Zm00001eb231750_T001">
    <property type="protein sequence ID" value="Zm00001eb231750_P001"/>
    <property type="gene ID" value="Zm00001eb231750"/>
</dbReference>
<dbReference type="EnsemblPlants" id="Zm00001eb231750_T001">
    <property type="protein sequence ID" value="Zm00001eb231750_P001"/>
    <property type="gene ID" value="Zm00001eb231750"/>
</dbReference>
<name>A0A804U7G6_MAIZE</name>